<sequence length="247" mass="27857">MSSETYPNTWRFLKGRVRDSMSRNEKSVMEDLVQDVCQLGHGEKILTRGSVTQRSTFLIEGFVARVNERDGKRQIISIHVPGDFVDLHSYALKKIDHDLMTFGTARVGYVSHVNLDVVMTREPKLARHLWFASHLDAAIHREWIAKLQSLSADGCLAHLITEVHARLKAVAAIEHNSFAFPLTQTELAETCGTTPVHMNRVVRKLREQGLADISRKKITILDAEGLAALAQFDMGYLYQNLPEPVRA</sequence>
<evidence type="ECO:0000313" key="6">
    <source>
        <dbReference type="Proteomes" id="UP001438953"/>
    </source>
</evidence>
<gene>
    <name evidence="5" type="ORF">VSX56_05210</name>
</gene>
<dbReference type="Gene3D" id="2.60.120.10">
    <property type="entry name" value="Jelly Rolls"/>
    <property type="match status" value="1"/>
</dbReference>
<reference evidence="5 6" key="2">
    <citation type="submission" date="2024-06" db="EMBL/GenBank/DDBJ databases">
        <title>Thioclava kandeliae sp. nov. from a rhizosphere soil sample of Kandelia candel in a mangrove.</title>
        <authorList>
            <person name="Mu T."/>
        </authorList>
    </citation>
    <scope>NUCLEOTIDE SEQUENCE [LARGE SCALE GENOMIC DNA]</scope>
    <source>
        <strain evidence="5 6">CPCC 100088</strain>
    </source>
</reference>
<dbReference type="InterPro" id="IPR018490">
    <property type="entry name" value="cNMP-bd_dom_sf"/>
</dbReference>
<dbReference type="SUPFAM" id="SSF51206">
    <property type="entry name" value="cAMP-binding domain-like"/>
    <property type="match status" value="1"/>
</dbReference>
<protein>
    <submittedName>
        <fullName evidence="5">Crp/Fnr family transcriptional regulator</fullName>
    </submittedName>
</protein>
<dbReference type="PROSITE" id="PS51063">
    <property type="entry name" value="HTH_CRP_2"/>
    <property type="match status" value="1"/>
</dbReference>
<dbReference type="Pfam" id="PF13545">
    <property type="entry name" value="HTH_Crp_2"/>
    <property type="match status" value="1"/>
</dbReference>
<dbReference type="SUPFAM" id="SSF46785">
    <property type="entry name" value="Winged helix' DNA-binding domain"/>
    <property type="match status" value="1"/>
</dbReference>
<reference evidence="5 6" key="1">
    <citation type="submission" date="2024-01" db="EMBL/GenBank/DDBJ databases">
        <authorList>
            <person name="Deng Y."/>
            <person name="Su J."/>
        </authorList>
    </citation>
    <scope>NUCLEOTIDE SEQUENCE [LARGE SCALE GENOMIC DNA]</scope>
    <source>
        <strain evidence="5 6">CPCC 100088</strain>
    </source>
</reference>
<dbReference type="SMART" id="SM00419">
    <property type="entry name" value="HTH_CRP"/>
    <property type="match status" value="1"/>
</dbReference>
<dbReference type="InterPro" id="IPR012318">
    <property type="entry name" value="HTH_CRP"/>
</dbReference>
<dbReference type="InterPro" id="IPR036388">
    <property type="entry name" value="WH-like_DNA-bd_sf"/>
</dbReference>
<evidence type="ECO:0000256" key="3">
    <source>
        <dbReference type="ARBA" id="ARBA00023163"/>
    </source>
</evidence>
<dbReference type="Proteomes" id="UP001438953">
    <property type="component" value="Unassembled WGS sequence"/>
</dbReference>
<comment type="caution">
    <text evidence="5">The sequence shown here is derived from an EMBL/GenBank/DDBJ whole genome shotgun (WGS) entry which is preliminary data.</text>
</comment>
<organism evidence="5 6">
    <name type="scientific">Thioclava kandeliae</name>
    <dbReference type="NCBI Taxonomy" id="3070818"/>
    <lineage>
        <taxon>Bacteria</taxon>
        <taxon>Pseudomonadati</taxon>
        <taxon>Pseudomonadota</taxon>
        <taxon>Alphaproteobacteria</taxon>
        <taxon>Rhodobacterales</taxon>
        <taxon>Paracoccaceae</taxon>
        <taxon>Thioclava</taxon>
    </lineage>
</organism>
<dbReference type="RefSeq" id="WP_339114574.1">
    <property type="nucleotide sequence ID" value="NZ_JAYWLC010000003.1"/>
</dbReference>
<keyword evidence="6" id="KW-1185">Reference proteome</keyword>
<evidence type="ECO:0000259" key="4">
    <source>
        <dbReference type="PROSITE" id="PS51063"/>
    </source>
</evidence>
<feature type="domain" description="HTH crp-type" evidence="4">
    <location>
        <begin position="150"/>
        <end position="224"/>
    </location>
</feature>
<accession>A0ABV1SEJ9</accession>
<evidence type="ECO:0000313" key="5">
    <source>
        <dbReference type="EMBL" id="MER5171170.1"/>
    </source>
</evidence>
<dbReference type="Gene3D" id="1.10.10.10">
    <property type="entry name" value="Winged helix-like DNA-binding domain superfamily/Winged helix DNA-binding domain"/>
    <property type="match status" value="1"/>
</dbReference>
<proteinExistence type="predicted"/>
<evidence type="ECO:0000256" key="1">
    <source>
        <dbReference type="ARBA" id="ARBA00023015"/>
    </source>
</evidence>
<dbReference type="InterPro" id="IPR036390">
    <property type="entry name" value="WH_DNA-bd_sf"/>
</dbReference>
<name>A0ABV1SEJ9_9RHOB</name>
<keyword evidence="1" id="KW-0805">Transcription regulation</keyword>
<keyword evidence="3" id="KW-0804">Transcription</keyword>
<evidence type="ECO:0000256" key="2">
    <source>
        <dbReference type="ARBA" id="ARBA00023125"/>
    </source>
</evidence>
<keyword evidence="2" id="KW-0238">DNA-binding</keyword>
<dbReference type="InterPro" id="IPR014710">
    <property type="entry name" value="RmlC-like_jellyroll"/>
</dbReference>
<dbReference type="EMBL" id="JAYWLC010000003">
    <property type="protein sequence ID" value="MER5171170.1"/>
    <property type="molecule type" value="Genomic_DNA"/>
</dbReference>